<sequence length="39" mass="4276">MDLALAHPETIGYPTIKEGFSLGINTVSFGLKNIFYFVA</sequence>
<keyword evidence="2" id="KW-1185">Reference proteome</keyword>
<accession>A0A1R3J524</accession>
<dbReference type="Proteomes" id="UP000187203">
    <property type="component" value="Unassembled WGS sequence"/>
</dbReference>
<dbReference type="EMBL" id="AWUE01016639">
    <property type="protein sequence ID" value="OMO89933.1"/>
    <property type="molecule type" value="Genomic_DNA"/>
</dbReference>
<organism evidence="1 2">
    <name type="scientific">Corchorus olitorius</name>
    <dbReference type="NCBI Taxonomy" id="93759"/>
    <lineage>
        <taxon>Eukaryota</taxon>
        <taxon>Viridiplantae</taxon>
        <taxon>Streptophyta</taxon>
        <taxon>Embryophyta</taxon>
        <taxon>Tracheophyta</taxon>
        <taxon>Spermatophyta</taxon>
        <taxon>Magnoliopsida</taxon>
        <taxon>eudicotyledons</taxon>
        <taxon>Gunneridae</taxon>
        <taxon>Pentapetalae</taxon>
        <taxon>rosids</taxon>
        <taxon>malvids</taxon>
        <taxon>Malvales</taxon>
        <taxon>Malvaceae</taxon>
        <taxon>Grewioideae</taxon>
        <taxon>Apeibeae</taxon>
        <taxon>Corchorus</taxon>
    </lineage>
</organism>
<proteinExistence type="predicted"/>
<evidence type="ECO:0000313" key="1">
    <source>
        <dbReference type="EMBL" id="OMO89933.1"/>
    </source>
</evidence>
<reference evidence="2" key="1">
    <citation type="submission" date="2013-09" db="EMBL/GenBank/DDBJ databases">
        <title>Corchorus olitorius genome sequencing.</title>
        <authorList>
            <person name="Alam M."/>
            <person name="Haque M.S."/>
            <person name="Islam M.S."/>
            <person name="Emdad E.M."/>
            <person name="Islam M.M."/>
            <person name="Ahmed B."/>
            <person name="Halim A."/>
            <person name="Hossen Q.M.M."/>
            <person name="Hossain M.Z."/>
            <person name="Ahmed R."/>
            <person name="Khan M.M."/>
            <person name="Islam R."/>
            <person name="Rashid M.M."/>
            <person name="Khan S.A."/>
            <person name="Rahman M.S."/>
            <person name="Alam M."/>
            <person name="Yahiya A.S."/>
            <person name="Khan M.S."/>
            <person name="Azam M.S."/>
            <person name="Haque T."/>
            <person name="Lashkar M.Z.H."/>
            <person name="Akhand A.I."/>
            <person name="Morshed G."/>
            <person name="Roy S."/>
            <person name="Uddin K.S."/>
            <person name="Rabeya T."/>
            <person name="Hossain A.S."/>
            <person name="Chowdhury A."/>
            <person name="Snigdha A.R."/>
            <person name="Mortoza M.S."/>
            <person name="Matin S.A."/>
            <person name="Hoque S.M.E."/>
            <person name="Islam M.K."/>
            <person name="Roy D.K."/>
            <person name="Haider R."/>
            <person name="Moosa M.M."/>
            <person name="Elias S.M."/>
            <person name="Hasan A.M."/>
            <person name="Jahan S."/>
            <person name="Shafiuddin M."/>
            <person name="Mahmood N."/>
            <person name="Shommy N.S."/>
        </authorList>
    </citation>
    <scope>NUCLEOTIDE SEQUENCE [LARGE SCALE GENOMIC DNA]</scope>
    <source>
        <strain evidence="2">cv. O-4</strain>
    </source>
</reference>
<evidence type="ECO:0000313" key="2">
    <source>
        <dbReference type="Proteomes" id="UP000187203"/>
    </source>
</evidence>
<name>A0A1R3J524_9ROSI</name>
<protein>
    <submittedName>
        <fullName evidence="1">Uncharacterized protein</fullName>
    </submittedName>
</protein>
<dbReference type="AlphaFoldDB" id="A0A1R3J524"/>
<comment type="caution">
    <text evidence="1">The sequence shown here is derived from an EMBL/GenBank/DDBJ whole genome shotgun (WGS) entry which is preliminary data.</text>
</comment>
<gene>
    <name evidence="1" type="ORF">COLO4_19512</name>
</gene>